<evidence type="ECO:0000256" key="1">
    <source>
        <dbReference type="SAM" id="MobiDB-lite"/>
    </source>
</evidence>
<evidence type="ECO:0000313" key="4">
    <source>
        <dbReference type="Proteomes" id="UP000027195"/>
    </source>
</evidence>
<feature type="transmembrane region" description="Helical" evidence="2">
    <location>
        <begin position="370"/>
        <end position="390"/>
    </location>
</feature>
<dbReference type="EMBL" id="KL198024">
    <property type="protein sequence ID" value="KDQ17273.1"/>
    <property type="molecule type" value="Genomic_DNA"/>
</dbReference>
<accession>A0A067MND9</accession>
<protein>
    <recommendedName>
        <fullName evidence="5">Integral membrane protein</fullName>
    </recommendedName>
</protein>
<feature type="region of interest" description="Disordered" evidence="1">
    <location>
        <begin position="74"/>
        <end position="122"/>
    </location>
</feature>
<dbReference type="OrthoDB" id="2603at2759"/>
<reference evidence="4" key="1">
    <citation type="journal article" date="2014" name="Proc. Natl. Acad. Sci. U.S.A.">
        <title>Extensive sampling of basidiomycete genomes demonstrates inadequacy of the white-rot/brown-rot paradigm for wood decay fungi.</title>
        <authorList>
            <person name="Riley R."/>
            <person name="Salamov A.A."/>
            <person name="Brown D.W."/>
            <person name="Nagy L.G."/>
            <person name="Floudas D."/>
            <person name="Held B.W."/>
            <person name="Levasseur A."/>
            <person name="Lombard V."/>
            <person name="Morin E."/>
            <person name="Otillar R."/>
            <person name="Lindquist E.A."/>
            <person name="Sun H."/>
            <person name="LaButti K.M."/>
            <person name="Schmutz J."/>
            <person name="Jabbour D."/>
            <person name="Luo H."/>
            <person name="Baker S.E."/>
            <person name="Pisabarro A.G."/>
            <person name="Walton J.D."/>
            <person name="Blanchette R.A."/>
            <person name="Henrissat B."/>
            <person name="Martin F."/>
            <person name="Cullen D."/>
            <person name="Hibbett D.S."/>
            <person name="Grigoriev I.V."/>
        </authorList>
    </citation>
    <scope>NUCLEOTIDE SEQUENCE [LARGE SCALE GENOMIC DNA]</scope>
    <source>
        <strain evidence="4">FD-172 SS1</strain>
    </source>
</reference>
<dbReference type="HOGENOM" id="CLU_027441_1_0_1"/>
<feature type="transmembrane region" description="Helical" evidence="2">
    <location>
        <begin position="185"/>
        <end position="205"/>
    </location>
</feature>
<feature type="transmembrane region" description="Helical" evidence="2">
    <location>
        <begin position="149"/>
        <end position="173"/>
    </location>
</feature>
<gene>
    <name evidence="3" type="ORF">BOTBODRAFT_156041</name>
</gene>
<dbReference type="InParanoid" id="A0A067MND9"/>
<name>A0A067MND9_BOTB1</name>
<feature type="transmembrane region" description="Helical" evidence="2">
    <location>
        <begin position="343"/>
        <end position="364"/>
    </location>
</feature>
<feature type="compositionally biased region" description="Low complexity" evidence="1">
    <location>
        <begin position="7"/>
        <end position="26"/>
    </location>
</feature>
<dbReference type="AlphaFoldDB" id="A0A067MND9"/>
<keyword evidence="2" id="KW-0812">Transmembrane</keyword>
<evidence type="ECO:0008006" key="5">
    <source>
        <dbReference type="Google" id="ProtNLM"/>
    </source>
</evidence>
<keyword evidence="2" id="KW-0472">Membrane</keyword>
<feature type="region of interest" description="Disordered" evidence="1">
    <location>
        <begin position="1"/>
        <end position="60"/>
    </location>
</feature>
<keyword evidence="2" id="KW-1133">Transmembrane helix</keyword>
<proteinExistence type="predicted"/>
<feature type="transmembrane region" description="Helical" evidence="2">
    <location>
        <begin position="301"/>
        <end position="323"/>
    </location>
</feature>
<feature type="compositionally biased region" description="Basic and acidic residues" evidence="1">
    <location>
        <begin position="113"/>
        <end position="122"/>
    </location>
</feature>
<evidence type="ECO:0000256" key="2">
    <source>
        <dbReference type="SAM" id="Phobius"/>
    </source>
</evidence>
<feature type="compositionally biased region" description="Polar residues" evidence="1">
    <location>
        <begin position="77"/>
        <end position="88"/>
    </location>
</feature>
<evidence type="ECO:0000313" key="3">
    <source>
        <dbReference type="EMBL" id="KDQ17273.1"/>
    </source>
</evidence>
<organism evidence="3 4">
    <name type="scientific">Botryobasidium botryosum (strain FD-172 SS1)</name>
    <dbReference type="NCBI Taxonomy" id="930990"/>
    <lineage>
        <taxon>Eukaryota</taxon>
        <taxon>Fungi</taxon>
        <taxon>Dikarya</taxon>
        <taxon>Basidiomycota</taxon>
        <taxon>Agaricomycotina</taxon>
        <taxon>Agaricomycetes</taxon>
        <taxon>Cantharellales</taxon>
        <taxon>Botryobasidiaceae</taxon>
        <taxon>Botryobasidium</taxon>
    </lineage>
</organism>
<keyword evidence="4" id="KW-1185">Reference proteome</keyword>
<dbReference type="Proteomes" id="UP000027195">
    <property type="component" value="Unassembled WGS sequence"/>
</dbReference>
<sequence length="397" mass="43855">MADSSETRASTARSASAHPSSSSRSTSPHRKPADNNGPNPGVSARHPRFSTHPHTVTRPLPFVHPTHAELIPDQTAADPSSTAHWSSRASRKNRYAPRSVHVNHQQGEADVDEEHRAGESPSFKDEFIQVEQRLRHPGTKLKVHLTWDVSFWVAIMFTLGSISWVINGYFLFLPLLNEASDNTTAAAWCAFAGGTLFELGAYLMYVESLNTGHEQLFGPALWGLVGRRGMDEKADLDAGVKEDGKRAKFRWIGIGSWRELGFTASFIQWCAASIFWISTLTGLPNIIPNLATSPPTAIADVFYWTPQVIGGTCFVIASILLMLEEQRTWWRLALGSLGWHVGFWNLIGAVGFTLCGALGYASLVSTKYQSVLATFWGSWAFLIGSLAQLWETLWREG</sequence>
<dbReference type="STRING" id="930990.A0A067MND9"/>